<protein>
    <submittedName>
        <fullName evidence="2">DUF6378 domain-containing protein</fullName>
    </submittedName>
</protein>
<dbReference type="InterPro" id="IPR045958">
    <property type="entry name" value="DUF6378"/>
</dbReference>
<dbReference type="Proteomes" id="UP001595596">
    <property type="component" value="Unassembled WGS sequence"/>
</dbReference>
<name>A0ABV7RY11_9RHOB</name>
<keyword evidence="3" id="KW-1185">Reference proteome</keyword>
<dbReference type="Pfam" id="PF19905">
    <property type="entry name" value="DUF6378"/>
    <property type="match status" value="1"/>
</dbReference>
<dbReference type="EMBL" id="JBHRXE010000008">
    <property type="protein sequence ID" value="MFC3568392.1"/>
    <property type="molecule type" value="Genomic_DNA"/>
</dbReference>
<gene>
    <name evidence="2" type="ORF">ACFOMP_02875</name>
</gene>
<proteinExistence type="predicted"/>
<dbReference type="RefSeq" id="WP_379027807.1">
    <property type="nucleotide sequence ID" value="NZ_JBHRXE010000008.1"/>
</dbReference>
<reference evidence="3" key="1">
    <citation type="journal article" date="2019" name="Int. J. Syst. Evol. Microbiol.">
        <title>The Global Catalogue of Microorganisms (GCM) 10K type strain sequencing project: providing services to taxonomists for standard genome sequencing and annotation.</title>
        <authorList>
            <consortium name="The Broad Institute Genomics Platform"/>
            <consortium name="The Broad Institute Genome Sequencing Center for Infectious Disease"/>
            <person name="Wu L."/>
            <person name="Ma J."/>
        </authorList>
    </citation>
    <scope>NUCLEOTIDE SEQUENCE [LARGE SCALE GENOMIC DNA]</scope>
    <source>
        <strain evidence="3">VKM B-3226</strain>
    </source>
</reference>
<evidence type="ECO:0000313" key="2">
    <source>
        <dbReference type="EMBL" id="MFC3568392.1"/>
    </source>
</evidence>
<organism evidence="2 3">
    <name type="scientific">Paracoccus simplex</name>
    <dbReference type="NCBI Taxonomy" id="2086346"/>
    <lineage>
        <taxon>Bacteria</taxon>
        <taxon>Pseudomonadati</taxon>
        <taxon>Pseudomonadota</taxon>
        <taxon>Alphaproteobacteria</taxon>
        <taxon>Rhodobacterales</taxon>
        <taxon>Paracoccaceae</taxon>
        <taxon>Paracoccus</taxon>
    </lineage>
</organism>
<feature type="domain" description="DUF6378" evidence="1">
    <location>
        <begin position="6"/>
        <end position="85"/>
    </location>
</feature>
<accession>A0ABV7RY11</accession>
<evidence type="ECO:0000259" key="1">
    <source>
        <dbReference type="Pfam" id="PF19905"/>
    </source>
</evidence>
<evidence type="ECO:0000313" key="3">
    <source>
        <dbReference type="Proteomes" id="UP001595596"/>
    </source>
</evidence>
<comment type="caution">
    <text evidence="2">The sequence shown here is derived from an EMBL/GenBank/DDBJ whole genome shotgun (WGS) entry which is preliminary data.</text>
</comment>
<sequence>MTRAEICAEAARITTQDRNATHGRPEDTFGMIARVWGARLGLELTPAQVCILLADLKTCCAWANPGHLDNWVDLAGYAACGGEIAAGEAV</sequence>